<accession>A0A834W5D2</accession>
<reference evidence="1" key="1">
    <citation type="submission" date="2020-09" db="EMBL/GenBank/DDBJ databases">
        <title>Genome-Enabled Discovery of Anthraquinone Biosynthesis in Senna tora.</title>
        <authorList>
            <person name="Kang S.-H."/>
            <person name="Pandey R.P."/>
            <person name="Lee C.-M."/>
            <person name="Sim J.-S."/>
            <person name="Jeong J.-T."/>
            <person name="Choi B.-S."/>
            <person name="Jung M."/>
            <person name="Ginzburg D."/>
            <person name="Zhao K."/>
            <person name="Won S.Y."/>
            <person name="Oh T.-J."/>
            <person name="Yu Y."/>
            <person name="Kim N.-H."/>
            <person name="Lee O.R."/>
            <person name="Lee T.-H."/>
            <person name="Bashyal P."/>
            <person name="Kim T.-S."/>
            <person name="Lee W.-H."/>
            <person name="Kawkins C."/>
            <person name="Kim C.-K."/>
            <person name="Kim J.S."/>
            <person name="Ahn B.O."/>
            <person name="Rhee S.Y."/>
            <person name="Sohng J.K."/>
        </authorList>
    </citation>
    <scope>NUCLEOTIDE SEQUENCE</scope>
    <source>
        <tissue evidence="1">Leaf</tissue>
    </source>
</reference>
<dbReference type="OrthoDB" id="10465420at2759"/>
<protein>
    <submittedName>
        <fullName evidence="1">BSD-like protein</fullName>
    </submittedName>
</protein>
<dbReference type="EMBL" id="JAAIUW010000013">
    <property type="protein sequence ID" value="KAF7804784.1"/>
    <property type="molecule type" value="Genomic_DNA"/>
</dbReference>
<evidence type="ECO:0000313" key="1">
    <source>
        <dbReference type="EMBL" id="KAF7804784.1"/>
    </source>
</evidence>
<proteinExistence type="predicted"/>
<evidence type="ECO:0000313" key="2">
    <source>
        <dbReference type="Proteomes" id="UP000634136"/>
    </source>
</evidence>
<dbReference type="Proteomes" id="UP000634136">
    <property type="component" value="Unassembled WGS sequence"/>
</dbReference>
<gene>
    <name evidence="1" type="ORF">G2W53_043895</name>
</gene>
<dbReference type="AlphaFoldDB" id="A0A834W5D2"/>
<name>A0A834W5D2_9FABA</name>
<keyword evidence="2" id="KW-1185">Reference proteome</keyword>
<comment type="caution">
    <text evidence="1">The sequence shown here is derived from an EMBL/GenBank/DDBJ whole genome shotgun (WGS) entry which is preliminary data.</text>
</comment>
<organism evidence="1 2">
    <name type="scientific">Senna tora</name>
    <dbReference type="NCBI Taxonomy" id="362788"/>
    <lineage>
        <taxon>Eukaryota</taxon>
        <taxon>Viridiplantae</taxon>
        <taxon>Streptophyta</taxon>
        <taxon>Embryophyta</taxon>
        <taxon>Tracheophyta</taxon>
        <taxon>Spermatophyta</taxon>
        <taxon>Magnoliopsida</taxon>
        <taxon>eudicotyledons</taxon>
        <taxon>Gunneridae</taxon>
        <taxon>Pentapetalae</taxon>
        <taxon>rosids</taxon>
        <taxon>fabids</taxon>
        <taxon>Fabales</taxon>
        <taxon>Fabaceae</taxon>
        <taxon>Caesalpinioideae</taxon>
        <taxon>Cassia clade</taxon>
        <taxon>Senna</taxon>
    </lineage>
</organism>
<sequence>MAVSEVDSAARVCDSTGGGNARRRPFWARGGRCFAGFLDWTFQGKNTPVPPRGSLRGFNTIGRTGVNITIGARIIPHLGIISMPSLPLKVPFGKAYGLAIPGCQRLIAVAMGEVGDWHWLESGLTLKKLMLTLLLGDGHITCLAMSALFPLITIIDLRSMDDFISHNEDKGTTHLLIIENYHHL</sequence>